<sequence length="59" mass="6492">MADDKTKQGPADSSRINLNEDYEVAYWTEALGITKEKLSEAVKEAGSSAKAVREYLGKK</sequence>
<protein>
    <submittedName>
        <fullName evidence="1">DUF3606 domain-containing protein</fullName>
    </submittedName>
</protein>
<dbReference type="InterPro" id="IPR022037">
    <property type="entry name" value="DUF3606"/>
</dbReference>
<accession>A0A5M8QY66</accession>
<reference evidence="1 2" key="1">
    <citation type="submission" date="2019-05" db="EMBL/GenBank/DDBJ databases">
        <authorList>
            <person name="Qu J.-H."/>
        </authorList>
    </citation>
    <scope>NUCLEOTIDE SEQUENCE [LARGE SCALE GENOMIC DNA]</scope>
    <source>
        <strain evidence="1 2">NS28</strain>
    </source>
</reference>
<dbReference type="AlphaFoldDB" id="A0A5M8QY66"/>
<dbReference type="RefSeq" id="WP_139012125.1">
    <property type="nucleotide sequence ID" value="NZ_VBSN01000034.1"/>
</dbReference>
<gene>
    <name evidence="1" type="ORF">FEM33_11245</name>
</gene>
<organism evidence="1 2">
    <name type="scientific">Dyadobacter flavalbus</name>
    <dbReference type="NCBI Taxonomy" id="2579942"/>
    <lineage>
        <taxon>Bacteria</taxon>
        <taxon>Pseudomonadati</taxon>
        <taxon>Bacteroidota</taxon>
        <taxon>Cytophagia</taxon>
        <taxon>Cytophagales</taxon>
        <taxon>Spirosomataceae</taxon>
        <taxon>Dyadobacter</taxon>
    </lineage>
</organism>
<dbReference type="EMBL" id="VBSN01000034">
    <property type="protein sequence ID" value="KAA6439674.1"/>
    <property type="molecule type" value="Genomic_DNA"/>
</dbReference>
<name>A0A5M8QY66_9BACT</name>
<dbReference type="OrthoDB" id="7030114at2"/>
<dbReference type="Proteomes" id="UP000323994">
    <property type="component" value="Unassembled WGS sequence"/>
</dbReference>
<proteinExistence type="predicted"/>
<dbReference type="Pfam" id="PF12244">
    <property type="entry name" value="DUF3606"/>
    <property type="match status" value="1"/>
</dbReference>
<evidence type="ECO:0000313" key="1">
    <source>
        <dbReference type="EMBL" id="KAA6439674.1"/>
    </source>
</evidence>
<comment type="caution">
    <text evidence="1">The sequence shown here is derived from an EMBL/GenBank/DDBJ whole genome shotgun (WGS) entry which is preliminary data.</text>
</comment>
<keyword evidence="2" id="KW-1185">Reference proteome</keyword>
<evidence type="ECO:0000313" key="2">
    <source>
        <dbReference type="Proteomes" id="UP000323994"/>
    </source>
</evidence>